<evidence type="ECO:0000256" key="1">
    <source>
        <dbReference type="ARBA" id="ARBA00022741"/>
    </source>
</evidence>
<organism evidence="3 4">
    <name type="scientific">Kingdonia uniflora</name>
    <dbReference type="NCBI Taxonomy" id="39325"/>
    <lineage>
        <taxon>Eukaryota</taxon>
        <taxon>Viridiplantae</taxon>
        <taxon>Streptophyta</taxon>
        <taxon>Embryophyta</taxon>
        <taxon>Tracheophyta</taxon>
        <taxon>Spermatophyta</taxon>
        <taxon>Magnoliopsida</taxon>
        <taxon>Ranunculales</taxon>
        <taxon>Circaeasteraceae</taxon>
        <taxon>Kingdonia</taxon>
    </lineage>
</organism>
<keyword evidence="1" id="KW-0547">Nucleotide-binding</keyword>
<reference evidence="3 4" key="1">
    <citation type="journal article" date="2020" name="IScience">
        <title>Genome Sequencing of the Endangered Kingdonia uniflora (Circaeasteraceae, Ranunculales) Reveals Potential Mechanisms of Evolutionary Specialization.</title>
        <authorList>
            <person name="Sun Y."/>
            <person name="Deng T."/>
            <person name="Zhang A."/>
            <person name="Moore M.J."/>
            <person name="Landis J.B."/>
            <person name="Lin N."/>
            <person name="Zhang H."/>
            <person name="Zhang X."/>
            <person name="Huang J."/>
            <person name="Zhang X."/>
            <person name="Sun H."/>
            <person name="Wang H."/>
        </authorList>
    </citation>
    <scope>NUCLEOTIDE SEQUENCE [LARGE SCALE GENOMIC DNA]</scope>
    <source>
        <strain evidence="3">TB1705</strain>
        <tissue evidence="3">Leaf</tissue>
    </source>
</reference>
<dbReference type="AlphaFoldDB" id="A0A7J7N372"/>
<accession>A0A7J7N372</accession>
<proteinExistence type="predicted"/>
<evidence type="ECO:0000313" key="3">
    <source>
        <dbReference type="EMBL" id="KAF6161504.1"/>
    </source>
</evidence>
<sequence length="383" mass="44401">MSDILQLPWHPDVVEIKHILLPPSRSEFKVIYVVFKLMESSPTNVFHRDLKPKNILANADCKLKICNFEILRVSFNDTPLAILWNFDENSCIIYVEEEAAGTRPLIYGRTCILQVPFDGYLCLLKLNYEIHLVVFRTAILLCTHKLFSVVDITKKEMQSIIIDRGYPETNGRGLDPRRFRPFPDDENDYFETIRTDVPPSNEPSIPQSNIHLSNEPVLTNVPHSNELFQTIPTNVPLSNEPFIPQSSIHLSNEPVLTNIPPSNKTTLANVPLSIEPEPIIGQSKTSDSETTESWTYFLEMFGYNFHGYDTRFVIILYRNPRIINVVPKIRNRLRNHVESWNNVILKVRDLHIHVFIEELRRICSEMSYTYREEAEKSQVRLTP</sequence>
<gene>
    <name evidence="3" type="ORF">GIB67_009383</name>
</gene>
<dbReference type="SUPFAM" id="SSF56112">
    <property type="entry name" value="Protein kinase-like (PK-like)"/>
    <property type="match status" value="1"/>
</dbReference>
<dbReference type="PANTHER" id="PTHR24055">
    <property type="entry name" value="MITOGEN-ACTIVATED PROTEIN KINASE"/>
    <property type="match status" value="1"/>
</dbReference>
<dbReference type="InterPro" id="IPR050117">
    <property type="entry name" value="MAPK"/>
</dbReference>
<protein>
    <recommendedName>
        <fullName evidence="5">Protein kinase domain-containing protein</fullName>
    </recommendedName>
</protein>
<dbReference type="InterPro" id="IPR011009">
    <property type="entry name" value="Kinase-like_dom_sf"/>
</dbReference>
<keyword evidence="4" id="KW-1185">Reference proteome</keyword>
<dbReference type="Gene3D" id="1.10.510.10">
    <property type="entry name" value="Transferase(Phosphotransferase) domain 1"/>
    <property type="match status" value="1"/>
</dbReference>
<evidence type="ECO:0008006" key="5">
    <source>
        <dbReference type="Google" id="ProtNLM"/>
    </source>
</evidence>
<name>A0A7J7N372_9MAGN</name>
<dbReference type="EMBL" id="JACGCM010001129">
    <property type="protein sequence ID" value="KAF6161504.1"/>
    <property type="molecule type" value="Genomic_DNA"/>
</dbReference>
<keyword evidence="2" id="KW-0067">ATP-binding</keyword>
<evidence type="ECO:0000313" key="4">
    <source>
        <dbReference type="Proteomes" id="UP000541444"/>
    </source>
</evidence>
<dbReference type="GO" id="GO:0005524">
    <property type="term" value="F:ATP binding"/>
    <property type="evidence" value="ECO:0007669"/>
    <property type="project" value="UniProtKB-KW"/>
</dbReference>
<evidence type="ECO:0000256" key="2">
    <source>
        <dbReference type="ARBA" id="ARBA00022840"/>
    </source>
</evidence>
<dbReference type="Proteomes" id="UP000541444">
    <property type="component" value="Unassembled WGS sequence"/>
</dbReference>
<comment type="caution">
    <text evidence="3">The sequence shown here is derived from an EMBL/GenBank/DDBJ whole genome shotgun (WGS) entry which is preliminary data.</text>
</comment>